<organism evidence="1">
    <name type="scientific">hydrothermal vent metagenome</name>
    <dbReference type="NCBI Taxonomy" id="652676"/>
    <lineage>
        <taxon>unclassified sequences</taxon>
        <taxon>metagenomes</taxon>
        <taxon>ecological metagenomes</taxon>
    </lineage>
</organism>
<gene>
    <name evidence="1" type="ORF">MNBD_BACTEROID04-765</name>
</gene>
<evidence type="ECO:0008006" key="2">
    <source>
        <dbReference type="Google" id="ProtNLM"/>
    </source>
</evidence>
<reference evidence="1" key="1">
    <citation type="submission" date="2018-06" db="EMBL/GenBank/DDBJ databases">
        <authorList>
            <person name="Zhirakovskaya E."/>
        </authorList>
    </citation>
    <scope>NUCLEOTIDE SEQUENCE</scope>
</reference>
<evidence type="ECO:0000313" key="1">
    <source>
        <dbReference type="EMBL" id="VAW25530.1"/>
    </source>
</evidence>
<sequence>MKKSRTIAIFLSIILVSLFTSCNENKSKEKEIVEKRTDFTMMENSKMGNDKRTSLKLNSMQKN</sequence>
<name>A0A3B0U906_9ZZZZ</name>
<dbReference type="EMBL" id="UOER01000437">
    <property type="protein sequence ID" value="VAW25530.1"/>
    <property type="molecule type" value="Genomic_DNA"/>
</dbReference>
<accession>A0A3B0U906</accession>
<feature type="non-terminal residue" evidence="1">
    <location>
        <position position="63"/>
    </location>
</feature>
<proteinExistence type="predicted"/>
<dbReference type="AlphaFoldDB" id="A0A3B0U906"/>
<dbReference type="PROSITE" id="PS51257">
    <property type="entry name" value="PROKAR_LIPOPROTEIN"/>
    <property type="match status" value="1"/>
</dbReference>
<protein>
    <recommendedName>
        <fullName evidence="2">Lipoprotein</fullName>
    </recommendedName>
</protein>